<dbReference type="Gene3D" id="1.20.1500.10">
    <property type="entry name" value="YheA/YmcA-like"/>
    <property type="match status" value="1"/>
</dbReference>
<keyword evidence="2" id="KW-1185">Reference proteome</keyword>
<dbReference type="PIRSF" id="PIRSF021287">
    <property type="entry name" value="Biofilm_formation_YmcA"/>
    <property type="match status" value="1"/>
</dbReference>
<dbReference type="EMBL" id="WNHB01000022">
    <property type="protein sequence ID" value="MTT32893.1"/>
    <property type="molecule type" value="Genomic_DNA"/>
</dbReference>
<name>A0A6N8CUM4_9BACI</name>
<evidence type="ECO:0008006" key="3">
    <source>
        <dbReference type="Google" id="ProtNLM"/>
    </source>
</evidence>
<dbReference type="Pfam" id="PF06133">
    <property type="entry name" value="Com_YlbF"/>
    <property type="match status" value="1"/>
</dbReference>
<sequence>MTHYSKEDILKKAEAIADKIGKMELVEIYRQAEQKIDKNKKVQDLIAQIKRLQKESVNLQHFQKHEAYKQNEAKIDALNKELNSIPIVQSFRQYQEEVNDLLQFVSSDLTQKVLKALEQTESPNSFEK</sequence>
<evidence type="ECO:0000313" key="2">
    <source>
        <dbReference type="Proteomes" id="UP000440978"/>
    </source>
</evidence>
<dbReference type="InterPro" id="IPR052767">
    <property type="entry name" value="Bact_com_dev_regulator"/>
</dbReference>
<dbReference type="AlphaFoldDB" id="A0A6N8CUM4"/>
<reference evidence="1 2" key="1">
    <citation type="submission" date="2019-11" db="EMBL/GenBank/DDBJ databases">
        <title>Terrilactibacillus tamarindus sp. nov. BCM23-1 isolated from bark of Tamarindus indica.</title>
        <authorList>
            <person name="Kingkaew E."/>
            <person name="Tanasupawat S."/>
        </authorList>
    </citation>
    <scope>NUCLEOTIDE SEQUENCE [LARGE SCALE GENOMIC DNA]</scope>
    <source>
        <strain evidence="1 2">BCM23-1</strain>
    </source>
</reference>
<organism evidence="1 2">
    <name type="scientific">Terrilactibacillus tamarindi</name>
    <dbReference type="NCBI Taxonomy" id="2599694"/>
    <lineage>
        <taxon>Bacteria</taxon>
        <taxon>Bacillati</taxon>
        <taxon>Bacillota</taxon>
        <taxon>Bacilli</taxon>
        <taxon>Bacillales</taxon>
        <taxon>Bacillaceae</taxon>
        <taxon>Terrilactibacillus</taxon>
    </lineage>
</organism>
<dbReference type="PANTHER" id="PTHR38448">
    <property type="entry name" value="REGULATORY PROTEIN YLBF-RELATED"/>
    <property type="match status" value="1"/>
</dbReference>
<dbReference type="OrthoDB" id="2167788at2"/>
<evidence type="ECO:0000313" key="1">
    <source>
        <dbReference type="EMBL" id="MTT32893.1"/>
    </source>
</evidence>
<dbReference type="InterPro" id="IPR023378">
    <property type="entry name" value="YheA/YmcA-like_dom_sf"/>
</dbReference>
<accession>A0A6N8CUM4</accession>
<dbReference type="RefSeq" id="WP_155220553.1">
    <property type="nucleotide sequence ID" value="NZ_WNHB01000022.1"/>
</dbReference>
<gene>
    <name evidence="1" type="ORF">GMB86_12840</name>
</gene>
<proteinExistence type="predicted"/>
<dbReference type="PANTHER" id="PTHR38448:SF1">
    <property type="entry name" value="YLBF FAMILY REGULATOR"/>
    <property type="match status" value="1"/>
</dbReference>
<protein>
    <recommendedName>
        <fullName evidence="3">Cell fate regulator YmcA, YheA/YmcA/DUF963 family (Controls sporulation, competence, biofilm development)</fullName>
    </recommendedName>
</protein>
<dbReference type="Proteomes" id="UP000440978">
    <property type="component" value="Unassembled WGS sequence"/>
</dbReference>
<comment type="caution">
    <text evidence="1">The sequence shown here is derived from an EMBL/GenBank/DDBJ whole genome shotgun (WGS) entry which is preliminary data.</text>
</comment>
<dbReference type="SUPFAM" id="SSF158622">
    <property type="entry name" value="YheA/YmcA-like"/>
    <property type="match status" value="1"/>
</dbReference>
<dbReference type="InterPro" id="IPR016783">
    <property type="entry name" value="Biofilm_formation_YmcA"/>
</dbReference>
<dbReference type="InterPro" id="IPR010368">
    <property type="entry name" value="Com_YlbF"/>
</dbReference>